<protein>
    <submittedName>
        <fullName evidence="1">Uncharacterized protein</fullName>
    </submittedName>
</protein>
<name>A0A844GY16_9CHRO</name>
<evidence type="ECO:0000313" key="1">
    <source>
        <dbReference type="EMBL" id="MTF39911.1"/>
    </source>
</evidence>
<reference evidence="1 2" key="1">
    <citation type="submission" date="2019-11" db="EMBL/GenBank/DDBJ databases">
        <title>Isolation of a new High Light Tolerant Cyanobacteria.</title>
        <authorList>
            <person name="Dobson Z."/>
            <person name="Vaughn N."/>
            <person name="Vaughn M."/>
            <person name="Fromme P."/>
            <person name="Mazor Y."/>
        </authorList>
    </citation>
    <scope>NUCLEOTIDE SEQUENCE [LARGE SCALE GENOMIC DNA]</scope>
    <source>
        <strain evidence="1 2">0216</strain>
    </source>
</reference>
<gene>
    <name evidence="1" type="ORF">GGC33_13385</name>
</gene>
<dbReference type="Proteomes" id="UP000437131">
    <property type="component" value="Unassembled WGS sequence"/>
</dbReference>
<organism evidence="1 2">
    <name type="scientific">Cyanobacterium aponinum 0216</name>
    <dbReference type="NCBI Taxonomy" id="2676140"/>
    <lineage>
        <taxon>Bacteria</taxon>
        <taxon>Bacillati</taxon>
        <taxon>Cyanobacteriota</taxon>
        <taxon>Cyanophyceae</taxon>
        <taxon>Oscillatoriophycideae</taxon>
        <taxon>Chroococcales</taxon>
        <taxon>Geminocystaceae</taxon>
        <taxon>Cyanobacterium</taxon>
    </lineage>
</organism>
<dbReference type="EMBL" id="WMIA01000019">
    <property type="protein sequence ID" value="MTF39911.1"/>
    <property type="molecule type" value="Genomic_DNA"/>
</dbReference>
<evidence type="ECO:0000313" key="2">
    <source>
        <dbReference type="Proteomes" id="UP000437131"/>
    </source>
</evidence>
<comment type="caution">
    <text evidence="1">The sequence shown here is derived from an EMBL/GenBank/DDBJ whole genome shotgun (WGS) entry which is preliminary data.</text>
</comment>
<sequence>MDWKTWEEEEAKVYQPGTPVQLKRERGKIYYVEEYDAMLVPPIWLEDYPKPCYPEELRVVSNLFCVLPQLCLLPQKTLQVA</sequence>
<dbReference type="AlphaFoldDB" id="A0A844GY16"/>
<accession>A0A844GY16</accession>
<proteinExistence type="predicted"/>
<dbReference type="RefSeq" id="WP_155084305.1">
    <property type="nucleotide sequence ID" value="NZ_WMIA01000019.1"/>
</dbReference>